<organism evidence="3 4">
    <name type="scientific">Parvimonas parva</name>
    <dbReference type="NCBI Taxonomy" id="2769485"/>
    <lineage>
        <taxon>Bacteria</taxon>
        <taxon>Bacillati</taxon>
        <taxon>Bacillota</taxon>
        <taxon>Tissierellia</taxon>
        <taxon>Tissierellales</taxon>
        <taxon>Peptoniphilaceae</taxon>
        <taxon>Parvimonas</taxon>
    </lineage>
</organism>
<evidence type="ECO:0000259" key="2">
    <source>
        <dbReference type="Pfam" id="PF17802"/>
    </source>
</evidence>
<name>A0ABS1C9D0_9FIRM</name>
<proteinExistence type="predicted"/>
<reference evidence="3 4" key="1">
    <citation type="submission" date="2020-09" db="EMBL/GenBank/DDBJ databases">
        <title>Parvimonas S3374 sp. nov.</title>
        <authorList>
            <person name="Buhl M."/>
        </authorList>
    </citation>
    <scope>NUCLEOTIDE SEQUENCE [LARGE SCALE GENOMIC DNA]</scope>
    <source>
        <strain evidence="3 4">S3374</strain>
    </source>
</reference>
<feature type="domain" description="SpaA-like prealbumin fold" evidence="2">
    <location>
        <begin position="33"/>
        <end position="95"/>
    </location>
</feature>
<dbReference type="Gene3D" id="2.60.40.10">
    <property type="entry name" value="Immunoglobulins"/>
    <property type="match status" value="2"/>
</dbReference>
<feature type="signal peptide" evidence="1">
    <location>
        <begin position="1"/>
        <end position="24"/>
    </location>
</feature>
<evidence type="ECO:0000256" key="1">
    <source>
        <dbReference type="SAM" id="SignalP"/>
    </source>
</evidence>
<dbReference type="InterPro" id="IPR013783">
    <property type="entry name" value="Ig-like_fold"/>
</dbReference>
<feature type="domain" description="SpaA-like prealbumin fold" evidence="2">
    <location>
        <begin position="99"/>
        <end position="183"/>
    </location>
</feature>
<evidence type="ECO:0000313" key="3">
    <source>
        <dbReference type="EMBL" id="MBK1468655.1"/>
    </source>
</evidence>
<accession>A0ABS1C9D0</accession>
<dbReference type="EMBL" id="JACVDA010000011">
    <property type="protein sequence ID" value="MBK1468655.1"/>
    <property type="molecule type" value="Genomic_DNA"/>
</dbReference>
<dbReference type="Proteomes" id="UP000823123">
    <property type="component" value="Unassembled WGS sequence"/>
</dbReference>
<dbReference type="InterPro" id="IPR041033">
    <property type="entry name" value="SpaA_PFL_dom_1"/>
</dbReference>
<dbReference type="Pfam" id="PF17802">
    <property type="entry name" value="SpaA"/>
    <property type="match status" value="2"/>
</dbReference>
<evidence type="ECO:0000313" key="4">
    <source>
        <dbReference type="Proteomes" id="UP000823123"/>
    </source>
</evidence>
<sequence length="213" mass="23652">MKLSKKILTLSLVTIMGLGSLVGAKSFTKAENEKKEKVVHTFTTKDKSEELIGKLKAGKKYIIREKKAKDGYVRAKDTEFTVGTDGKMQEIKIVNDFTKVEISKKGITGDDELPGAKLKVVDSEGKTVDEWTSGDKPHLITKIKPGKYKLIEEIAPDGHVLASEIEFTVTETAEVQKVVMKDDTTKVRITKTGSDTEDKILDDCEFDIVEVEE</sequence>
<dbReference type="RefSeq" id="WP_201275609.1">
    <property type="nucleotide sequence ID" value="NZ_JACVDA010000011.1"/>
</dbReference>
<protein>
    <recommendedName>
        <fullName evidence="2">SpaA-like prealbumin fold domain-containing protein</fullName>
    </recommendedName>
</protein>
<gene>
    <name evidence="3" type="ORF">IBJ83_04910</name>
</gene>
<keyword evidence="1" id="KW-0732">Signal</keyword>
<feature type="chain" id="PRO_5046187846" description="SpaA-like prealbumin fold domain-containing protein" evidence="1">
    <location>
        <begin position="25"/>
        <end position="213"/>
    </location>
</feature>
<comment type="caution">
    <text evidence="3">The sequence shown here is derived from an EMBL/GenBank/DDBJ whole genome shotgun (WGS) entry which is preliminary data.</text>
</comment>
<keyword evidence="4" id="KW-1185">Reference proteome</keyword>